<reference evidence="2" key="2">
    <citation type="submission" date="2021-10" db="EMBL/GenBank/DDBJ databases">
        <title>Phylogenomics reveals ancestral predisposition of the termite-cultivated fungus Termitomyces towards a domesticated lifestyle.</title>
        <authorList>
            <person name="Auxier B."/>
            <person name="Grum-Grzhimaylo A."/>
            <person name="Cardenas M.E."/>
            <person name="Lodge J.D."/>
            <person name="Laessoe T."/>
            <person name="Pedersen O."/>
            <person name="Smith M.E."/>
            <person name="Kuyper T.W."/>
            <person name="Franco-Molano E.A."/>
            <person name="Baroni T.J."/>
            <person name="Aanen D.K."/>
        </authorList>
    </citation>
    <scope>NUCLEOTIDE SEQUENCE</scope>
    <source>
        <strain evidence="2">D49</strain>
    </source>
</reference>
<reference evidence="2" key="1">
    <citation type="submission" date="2021-02" db="EMBL/GenBank/DDBJ databases">
        <authorList>
            <person name="Nieuwenhuis M."/>
            <person name="Van De Peppel L.J.J."/>
        </authorList>
    </citation>
    <scope>NUCLEOTIDE SEQUENCE</scope>
    <source>
        <strain evidence="2">D49</strain>
    </source>
</reference>
<accession>A0A9P7KJV0</accession>
<feature type="compositionally biased region" description="Basic and acidic residues" evidence="1">
    <location>
        <begin position="18"/>
        <end position="29"/>
    </location>
</feature>
<keyword evidence="3" id="KW-1185">Reference proteome</keyword>
<evidence type="ECO:0000313" key="2">
    <source>
        <dbReference type="EMBL" id="KAG5651090.1"/>
    </source>
</evidence>
<dbReference type="OrthoDB" id="185373at2759"/>
<sequence length="474" mass="52418">FQGQLPQIRTTYAQRPTRKPEHAPPERPRPAARLRRPVDPPPARPPPRDRGKARRHLHCIHLAAPRRTADAAGVYQLETQAQMLAVALAGNGMAREGRDRDRDRDAEIRDALDAMLADPKYTEVHFLHILEVMGGLQVTEADGVGEARPPSTARLTKLVEIEARMGRVDDALGRVLLRGRTPRIMTALVDVHVHALFANSSPSSSNSNSDSNTIPASSTSSNPAADAKEAALNRILQTIQVQRVMPDVAVFNALISHGHCQRTTAFAVYSVVTRTAGLRPMGGHVTVPCRYFQQTDTYPAHAESSTPCSRPTLPPAVPLSPTALHPYPHPHMHTHTHTHPHDEPRLEEENDEPAPTTPSIPLFNLALRRRIRVGAFRVYAFEPSVRTYRAVRGAAACRNRKARFIGSKKELRMLQGADEAQLARRVLEAVRHWAGGVFVLGVLETRTRRGTRIRTIRSTRPSAGRKTTPSRTCT</sequence>
<dbReference type="EMBL" id="JABCKI010000300">
    <property type="protein sequence ID" value="KAG5651090.1"/>
    <property type="molecule type" value="Genomic_DNA"/>
</dbReference>
<feature type="compositionally biased region" description="Polar residues" evidence="1">
    <location>
        <begin position="300"/>
        <end position="309"/>
    </location>
</feature>
<feature type="compositionally biased region" description="Polar residues" evidence="1">
    <location>
        <begin position="213"/>
        <end position="223"/>
    </location>
</feature>
<organism evidence="2 3">
    <name type="scientific">Sphagnurus paluster</name>
    <dbReference type="NCBI Taxonomy" id="117069"/>
    <lineage>
        <taxon>Eukaryota</taxon>
        <taxon>Fungi</taxon>
        <taxon>Dikarya</taxon>
        <taxon>Basidiomycota</taxon>
        <taxon>Agaricomycotina</taxon>
        <taxon>Agaricomycetes</taxon>
        <taxon>Agaricomycetidae</taxon>
        <taxon>Agaricales</taxon>
        <taxon>Tricholomatineae</taxon>
        <taxon>Lyophyllaceae</taxon>
        <taxon>Sphagnurus</taxon>
    </lineage>
</organism>
<feature type="compositionally biased region" description="Polar residues" evidence="1">
    <location>
        <begin position="1"/>
        <end position="14"/>
    </location>
</feature>
<feature type="region of interest" description="Disordered" evidence="1">
    <location>
        <begin position="199"/>
        <end position="225"/>
    </location>
</feature>
<proteinExistence type="predicted"/>
<feature type="compositionally biased region" description="Low complexity" evidence="1">
    <location>
        <begin position="199"/>
        <end position="212"/>
    </location>
</feature>
<gene>
    <name evidence="2" type="ORF">H0H81_009951</name>
</gene>
<feature type="region of interest" description="Disordered" evidence="1">
    <location>
        <begin position="1"/>
        <end position="54"/>
    </location>
</feature>
<comment type="caution">
    <text evidence="2">The sequence shown here is derived from an EMBL/GenBank/DDBJ whole genome shotgun (WGS) entry which is preliminary data.</text>
</comment>
<name>A0A9P7KJV0_9AGAR</name>
<evidence type="ECO:0000256" key="1">
    <source>
        <dbReference type="SAM" id="MobiDB-lite"/>
    </source>
</evidence>
<dbReference type="Proteomes" id="UP000717328">
    <property type="component" value="Unassembled WGS sequence"/>
</dbReference>
<evidence type="ECO:0000313" key="3">
    <source>
        <dbReference type="Proteomes" id="UP000717328"/>
    </source>
</evidence>
<protein>
    <submittedName>
        <fullName evidence="2">Uncharacterized protein</fullName>
    </submittedName>
</protein>
<feature type="compositionally biased region" description="Basic residues" evidence="1">
    <location>
        <begin position="328"/>
        <end position="338"/>
    </location>
</feature>
<dbReference type="AlphaFoldDB" id="A0A9P7KJV0"/>
<feature type="region of interest" description="Disordered" evidence="1">
    <location>
        <begin position="300"/>
        <end position="360"/>
    </location>
</feature>
<feature type="non-terminal residue" evidence="2">
    <location>
        <position position="474"/>
    </location>
</feature>